<dbReference type="EMBL" id="JAKCXM010000104">
    <property type="protein sequence ID" value="KAJ0402352.1"/>
    <property type="molecule type" value="Genomic_DNA"/>
</dbReference>
<evidence type="ECO:0000313" key="1">
    <source>
        <dbReference type="EMBL" id="KAJ0402352.1"/>
    </source>
</evidence>
<dbReference type="AlphaFoldDB" id="A0AAD5QBF4"/>
<gene>
    <name evidence="1" type="ORF">P43SY_004585</name>
</gene>
<protein>
    <submittedName>
        <fullName evidence="1">Uncharacterized protein</fullName>
    </submittedName>
</protein>
<comment type="caution">
    <text evidence="1">The sequence shown here is derived from an EMBL/GenBank/DDBJ whole genome shotgun (WGS) entry which is preliminary data.</text>
</comment>
<keyword evidence="2" id="KW-1185">Reference proteome</keyword>
<sequence length="69" mass="7215">MGASSFVAADAVADCMRGCNDMLDACSGGCSEEATTDNAYVAVCETECTRNHFYCKNKCDDLAGTSNAQ</sequence>
<accession>A0AAD5QBF4</accession>
<reference evidence="1" key="1">
    <citation type="submission" date="2021-12" db="EMBL/GenBank/DDBJ databases">
        <title>Prjna785345.</title>
        <authorList>
            <person name="Rujirawat T."/>
            <person name="Krajaejun T."/>
        </authorList>
    </citation>
    <scope>NUCLEOTIDE SEQUENCE</scope>
    <source>
        <strain evidence="1">Pi057C3</strain>
    </source>
</reference>
<dbReference type="Proteomes" id="UP001209570">
    <property type="component" value="Unassembled WGS sequence"/>
</dbReference>
<name>A0AAD5QBF4_PYTIN</name>
<proteinExistence type="predicted"/>
<evidence type="ECO:0000313" key="2">
    <source>
        <dbReference type="Proteomes" id="UP001209570"/>
    </source>
</evidence>
<organism evidence="1 2">
    <name type="scientific">Pythium insidiosum</name>
    <name type="common">Pythiosis disease agent</name>
    <dbReference type="NCBI Taxonomy" id="114742"/>
    <lineage>
        <taxon>Eukaryota</taxon>
        <taxon>Sar</taxon>
        <taxon>Stramenopiles</taxon>
        <taxon>Oomycota</taxon>
        <taxon>Peronosporomycetes</taxon>
        <taxon>Pythiales</taxon>
        <taxon>Pythiaceae</taxon>
        <taxon>Pythium</taxon>
    </lineage>
</organism>